<dbReference type="HOGENOM" id="CLU_001265_7_2_6"/>
<feature type="transmembrane region" description="Helical" evidence="1">
    <location>
        <begin position="224"/>
        <end position="242"/>
    </location>
</feature>
<dbReference type="PANTHER" id="PTHR23537:SF1">
    <property type="entry name" value="SUGAR TRANSPORTER"/>
    <property type="match status" value="1"/>
</dbReference>
<dbReference type="STRING" id="351671.XDD1_1437"/>
<dbReference type="Proteomes" id="UP000032721">
    <property type="component" value="Chromosome"/>
</dbReference>
<keyword evidence="1" id="KW-1133">Transmembrane helix</keyword>
<proteinExistence type="predicted"/>
<dbReference type="Proteomes" id="UP000324170">
    <property type="component" value="Unassembled WGS sequence"/>
</dbReference>
<feature type="transmembrane region" description="Helical" evidence="1">
    <location>
        <begin position="357"/>
        <end position="375"/>
    </location>
</feature>
<feature type="transmembrane region" description="Helical" evidence="1">
    <location>
        <begin position="134"/>
        <end position="153"/>
    </location>
</feature>
<feature type="transmembrane region" description="Helical" evidence="1">
    <location>
        <begin position="387"/>
        <end position="411"/>
    </location>
</feature>
<reference evidence="3 5" key="2">
    <citation type="submission" date="2019-07" db="EMBL/GenBank/DDBJ databases">
        <title>Genomic Encyclopedia of Type Strains, Phase I: the one thousand microbial genomes (KMG-I) project.</title>
        <authorList>
            <person name="Kyrpides N."/>
        </authorList>
    </citation>
    <scope>NUCLEOTIDE SEQUENCE [LARGE SCALE GENOMIC DNA]</scope>
    <source>
        <strain evidence="3 5">DSM 17909</strain>
    </source>
</reference>
<name>A0A068QR64_9GAMM</name>
<feature type="transmembrane region" description="Helical" evidence="1">
    <location>
        <begin position="332"/>
        <end position="351"/>
    </location>
</feature>
<dbReference type="AlphaFoldDB" id="A0A068QR64"/>
<feature type="transmembrane region" description="Helical" evidence="1">
    <location>
        <begin position="417"/>
        <end position="435"/>
    </location>
</feature>
<evidence type="ECO:0000313" key="5">
    <source>
        <dbReference type="Proteomes" id="UP000324170"/>
    </source>
</evidence>
<feature type="transmembrane region" description="Helical" evidence="1">
    <location>
        <begin position="268"/>
        <end position="289"/>
    </location>
</feature>
<dbReference type="EMBL" id="VNHN01000055">
    <property type="protein sequence ID" value="TYP01022.1"/>
    <property type="molecule type" value="Genomic_DNA"/>
</dbReference>
<dbReference type="SUPFAM" id="SSF103473">
    <property type="entry name" value="MFS general substrate transporter"/>
    <property type="match status" value="1"/>
</dbReference>
<dbReference type="InterPro" id="IPR010645">
    <property type="entry name" value="MFS_4"/>
</dbReference>
<evidence type="ECO:0000313" key="4">
    <source>
        <dbReference type="Proteomes" id="UP000032721"/>
    </source>
</evidence>
<sequence>MAKIALMGNDRKGGLSQRNTLLIKDIYYIYYLLWLNNANSNNSFHYSLITMKNQTVISHHRHYQAFQIALSGFLALVVAMGIGRFTFTPQVPLMIAQSQLTLTSAGIVAAFNYLGYLAGSYDAMRAQRFVEYRLWSGLWGAVIITLLSALLDGPILHSIARFFIGWASGWTLVLVAAWANEELGKLNRPGLSAAVFSGTGVGIFISGMLAVGVQSWQMSAASAWMLYGILALLFSLYISRYLPRSGELHRPQTAIQALSLTPEIKRLVWSYSLAGFGYILPATFLSQMATARFPDSLFAQFVWPIFGGASVIGIMLGILLRNVATAQIRLAVTLWFQALGILIAEMVRGIGGLMTGALLVGGGFMCVVQLALQYGRELAPHHARYMAGLLTTGYALGQLVGPMLSAISTWLTGKLEPALYIAFIGLLIAGALVFYRTNTPRKPA</sequence>
<gene>
    <name evidence="3" type="ORF">LY16_02801</name>
    <name evidence="2" type="ORF">XDD1_1437</name>
</gene>
<dbReference type="Pfam" id="PF06779">
    <property type="entry name" value="MFS_4"/>
    <property type="match status" value="1"/>
</dbReference>
<evidence type="ECO:0000313" key="3">
    <source>
        <dbReference type="EMBL" id="TYP01022.1"/>
    </source>
</evidence>
<evidence type="ECO:0000313" key="2">
    <source>
        <dbReference type="EMBL" id="CDG17136.1"/>
    </source>
</evidence>
<protein>
    <submittedName>
        <fullName evidence="3">MFS family arabinose efflux permease</fullName>
    </submittedName>
</protein>
<feature type="transmembrane region" description="Helical" evidence="1">
    <location>
        <begin position="68"/>
        <end position="87"/>
    </location>
</feature>
<dbReference type="InterPro" id="IPR036259">
    <property type="entry name" value="MFS_trans_sf"/>
</dbReference>
<dbReference type="KEGG" id="xdo:XDD1_1437"/>
<keyword evidence="1" id="KW-0472">Membrane</keyword>
<feature type="transmembrane region" description="Helical" evidence="1">
    <location>
        <begin position="191"/>
        <end position="212"/>
    </location>
</feature>
<feature type="transmembrane region" description="Helical" evidence="1">
    <location>
        <begin position="301"/>
        <end position="320"/>
    </location>
</feature>
<dbReference type="PANTHER" id="PTHR23537">
    <property type="match status" value="1"/>
</dbReference>
<keyword evidence="1" id="KW-0812">Transmembrane</keyword>
<dbReference type="Gene3D" id="1.20.1250.20">
    <property type="entry name" value="MFS general substrate transporter like domains"/>
    <property type="match status" value="1"/>
</dbReference>
<keyword evidence="5" id="KW-1185">Reference proteome</keyword>
<feature type="transmembrane region" description="Helical" evidence="1">
    <location>
        <begin position="93"/>
        <end position="114"/>
    </location>
</feature>
<feature type="transmembrane region" description="Helical" evidence="1">
    <location>
        <begin position="159"/>
        <end position="179"/>
    </location>
</feature>
<dbReference type="GO" id="GO:0005886">
    <property type="term" value="C:plasma membrane"/>
    <property type="evidence" value="ECO:0007669"/>
    <property type="project" value="TreeGrafter"/>
</dbReference>
<evidence type="ECO:0000256" key="1">
    <source>
        <dbReference type="SAM" id="Phobius"/>
    </source>
</evidence>
<accession>A0A068QR64</accession>
<dbReference type="EMBL" id="FO704550">
    <property type="protein sequence ID" value="CDG17136.1"/>
    <property type="molecule type" value="Genomic_DNA"/>
</dbReference>
<organism evidence="2 4">
    <name type="scientific">Xenorhabdus doucetiae</name>
    <dbReference type="NCBI Taxonomy" id="351671"/>
    <lineage>
        <taxon>Bacteria</taxon>
        <taxon>Pseudomonadati</taxon>
        <taxon>Pseudomonadota</taxon>
        <taxon>Gammaproteobacteria</taxon>
        <taxon>Enterobacterales</taxon>
        <taxon>Morganellaceae</taxon>
        <taxon>Xenorhabdus</taxon>
    </lineage>
</organism>
<reference evidence="2 4" key="1">
    <citation type="submission" date="2013-07" db="EMBL/GenBank/DDBJ databases">
        <authorList>
            <person name="Genoscope - CEA"/>
        </authorList>
    </citation>
    <scope>NUCLEOTIDE SEQUENCE [LARGE SCALE GENOMIC DNA]</scope>
    <source>
        <strain evidence="2">FRM16</strain>
        <strain evidence="4">FRM16 / DSM 17909</strain>
    </source>
</reference>